<keyword evidence="2" id="KW-1185">Reference proteome</keyword>
<dbReference type="STRING" id="1194083.BN12_1310003"/>
<protein>
    <submittedName>
        <fullName evidence="1">Uncharacterized protein</fullName>
    </submittedName>
</protein>
<evidence type="ECO:0000313" key="2">
    <source>
        <dbReference type="Proteomes" id="UP000035721"/>
    </source>
</evidence>
<proteinExistence type="predicted"/>
<reference evidence="1 2" key="1">
    <citation type="journal article" date="2013" name="ISME J.">
        <title>A metabolic model for members of the genus Tetrasphaera involved in enhanced biological phosphorus removal.</title>
        <authorList>
            <person name="Kristiansen R."/>
            <person name="Nguyen H.T.T."/>
            <person name="Saunders A.M."/>
            <person name="Nielsen J.L."/>
            <person name="Wimmer R."/>
            <person name="Le V.Q."/>
            <person name="McIlroy S.J."/>
            <person name="Petrovski S."/>
            <person name="Seviour R.J."/>
            <person name="Calteau A."/>
            <person name="Nielsen K.L."/>
            <person name="Nielsen P.H."/>
        </authorList>
    </citation>
    <scope>NUCLEOTIDE SEQUENCE [LARGE SCALE GENOMIC DNA]</scope>
    <source>
        <strain evidence="1 2">T1-X7</strain>
    </source>
</reference>
<organism evidence="1 2">
    <name type="scientific">Nostocoides japonicum T1-X7</name>
    <dbReference type="NCBI Taxonomy" id="1194083"/>
    <lineage>
        <taxon>Bacteria</taxon>
        <taxon>Bacillati</taxon>
        <taxon>Actinomycetota</taxon>
        <taxon>Actinomycetes</taxon>
        <taxon>Micrococcales</taxon>
        <taxon>Intrasporangiaceae</taxon>
        <taxon>Nostocoides</taxon>
    </lineage>
</organism>
<comment type="caution">
    <text evidence="1">The sequence shown here is derived from an EMBL/GenBank/DDBJ whole genome shotgun (WGS) entry which is preliminary data.</text>
</comment>
<dbReference type="AlphaFoldDB" id="A0A077LUW9"/>
<name>A0A077LUW9_9MICO</name>
<sequence>MVVAGAEPVVPARTVGGVARLRLTRRLLVPGPVVAARTVIVGDVVARAIGVRAIVAAGPGRGVGASVRPPLVRAPGRTGRLAAVVRLLRWLPGGLLAFGGLPSGLLGRGPPGLLGRSGRLLGHGGSSFLVSRSHTGVGTSGASGEMTEQTNLRRLGVRWAGGRVASDARSEGGSAGGRCGVGFVQHSRMRCAVGAAMRRRTDRRSLPVRGTVSDDLPAA</sequence>
<dbReference type="EMBL" id="CAJB01000037">
    <property type="protein sequence ID" value="CCH76542.1"/>
    <property type="molecule type" value="Genomic_DNA"/>
</dbReference>
<accession>A0A077LUW9</accession>
<gene>
    <name evidence="1" type="ORF">BN12_1310003</name>
</gene>
<evidence type="ECO:0000313" key="1">
    <source>
        <dbReference type="EMBL" id="CCH76542.1"/>
    </source>
</evidence>
<dbReference type="Proteomes" id="UP000035721">
    <property type="component" value="Unassembled WGS sequence"/>
</dbReference>